<dbReference type="Pfam" id="PF00270">
    <property type="entry name" value="DEAD"/>
    <property type="match status" value="1"/>
</dbReference>
<keyword evidence="8" id="KW-1185">Reference proteome</keyword>
<dbReference type="GO" id="GO:0003676">
    <property type="term" value="F:nucleic acid binding"/>
    <property type="evidence" value="ECO:0007669"/>
    <property type="project" value="InterPro"/>
</dbReference>
<proteinExistence type="predicted"/>
<dbReference type="GeneID" id="39421248"/>
<dbReference type="RefSeq" id="WP_269472319.1">
    <property type="nucleotide sequence ID" value="NZ_LR216287.1"/>
</dbReference>
<dbReference type="Pfam" id="PF00271">
    <property type="entry name" value="Helicase_C"/>
    <property type="match status" value="1"/>
</dbReference>
<feature type="domain" description="Helicase C-terminal" evidence="6">
    <location>
        <begin position="400"/>
        <end position="556"/>
    </location>
</feature>
<dbReference type="GO" id="GO:0016787">
    <property type="term" value="F:hydrolase activity"/>
    <property type="evidence" value="ECO:0007669"/>
    <property type="project" value="UniProtKB-KW"/>
</dbReference>
<evidence type="ECO:0000256" key="2">
    <source>
        <dbReference type="ARBA" id="ARBA00022801"/>
    </source>
</evidence>
<dbReference type="PANTHER" id="PTHR14025">
    <property type="entry name" value="FANCONI ANEMIA GROUP M FANCM FAMILY MEMBER"/>
    <property type="match status" value="1"/>
</dbReference>
<dbReference type="GO" id="GO:0005524">
    <property type="term" value="F:ATP binding"/>
    <property type="evidence" value="ECO:0007669"/>
    <property type="project" value="UniProtKB-KW"/>
</dbReference>
<dbReference type="InterPro" id="IPR001650">
    <property type="entry name" value="Helicase_C-like"/>
</dbReference>
<dbReference type="SMART" id="SM00490">
    <property type="entry name" value="HELICc"/>
    <property type="match status" value="1"/>
</dbReference>
<dbReference type="PROSITE" id="PS51194">
    <property type="entry name" value="HELICASE_CTER"/>
    <property type="match status" value="1"/>
</dbReference>
<reference evidence="7 8" key="1">
    <citation type="submission" date="2019-02" db="EMBL/GenBank/DDBJ databases">
        <authorList>
            <person name="Lehtovirta-Morley E L."/>
        </authorList>
    </citation>
    <scope>NUCLEOTIDE SEQUENCE [LARGE SCALE GENOMIC DNA]</scope>
    <source>
        <strain evidence="7">NFRAN1</strain>
    </source>
</reference>
<dbReference type="PANTHER" id="PTHR14025:SF20">
    <property type="entry name" value="FANCONI ANEMIA GROUP M PROTEIN"/>
    <property type="match status" value="1"/>
</dbReference>
<evidence type="ECO:0000313" key="8">
    <source>
        <dbReference type="Proteomes" id="UP000294299"/>
    </source>
</evidence>
<keyword evidence="4" id="KW-0067">ATP-binding</keyword>
<evidence type="ECO:0000259" key="6">
    <source>
        <dbReference type="PROSITE" id="PS51194"/>
    </source>
</evidence>
<keyword evidence="2 7" id="KW-0378">Hydrolase</keyword>
<sequence>MVQEYFTHPLLRKNSLIFRQYQQDIVLKSLYRNSLVVIPTSLGKTIVALLICLDILLNWKDSKILILAPTRPLVFQHFDLFRKHTLLASQCVCLTGKTAPEIRKVLWNSSEIRVYFATPELVNNDLCNNLLKKDDFYLIVYDEAHRAVKDYSYTRISNQFYRDSENNDPPLVLGLSASPGYTEDKIKEVCGNLFIEQIISKEEREDDVLPYVYDTDIEYQRVVLNNYHLEISDILTSMIHDNINWLIKNRLLKKKRADSVYKKDLLSLRDYITLNLDPKAPNLFLITALRYQSLSMILLYCRDLIESQGAFALRKFLNASKENSGKSYNYLFLDTRVQQIEAILNKNIGQAEPKLAKLLFVINQFLKPDSTTLSDHKKNTLSKFSQNSIVNTPKKIESLPIAQSSSSIAQKKVLIFSQYRDTLEEITLFLEENGIKCKGFYGQASRNGVKGLSQDKQLSILDDFREGKFPVLVATSVAEEGLNIPNVDLVLFYEPVPSEIRFIQRKGRTGRFSNGKVVILVSENSVDVKYLEASKRKLFRMQSSLQKTNFSLNYYKKRSFENYERMTESDISRLYTQPDQFHEGIKENKTQTANIDTVLTNDNPIYEYVSSNSNKKIKTLVRRLSYRSFKSDSNRTSKDFTSSFTSKNLEDLYEASLSLDKKKMVQKAQRQINSLLAKAGKSGLTIATIEEQVDMDRTIIQEAIANLKKIKRIVLLNKNTLALVESTRFLPGSKYSIFIEKVLLGKAVVKVNDKWYASLEHYDYFGPRQLLKKGNTLEVIGEMYKRENVLHLIIKKIL</sequence>
<keyword evidence="1" id="KW-0547">Nucleotide-binding</keyword>
<dbReference type="EMBL" id="LR216287">
    <property type="protein sequence ID" value="VFJ14266.1"/>
    <property type="molecule type" value="Genomic_DNA"/>
</dbReference>
<feature type="domain" description="Helicase ATP-binding" evidence="5">
    <location>
        <begin position="25"/>
        <end position="197"/>
    </location>
</feature>
<dbReference type="GO" id="GO:0140097">
    <property type="term" value="F:catalytic activity, acting on DNA"/>
    <property type="evidence" value="ECO:0007669"/>
    <property type="project" value="UniProtKB-ARBA"/>
</dbReference>
<dbReference type="GO" id="GO:0003724">
    <property type="term" value="F:RNA helicase activity"/>
    <property type="evidence" value="ECO:0007669"/>
    <property type="project" value="UniProtKB-EC"/>
</dbReference>
<keyword evidence="3 7" id="KW-0347">Helicase</keyword>
<evidence type="ECO:0000256" key="1">
    <source>
        <dbReference type="ARBA" id="ARBA00022741"/>
    </source>
</evidence>
<dbReference type="EC" id="3.6.4.13" evidence="7"/>
<dbReference type="InterPro" id="IPR027417">
    <property type="entry name" value="P-loop_NTPase"/>
</dbReference>
<dbReference type="Gene3D" id="3.40.50.300">
    <property type="entry name" value="P-loop containing nucleotide triphosphate hydrolases"/>
    <property type="match status" value="2"/>
</dbReference>
<evidence type="ECO:0000256" key="3">
    <source>
        <dbReference type="ARBA" id="ARBA00022806"/>
    </source>
</evidence>
<dbReference type="SUPFAM" id="SSF52540">
    <property type="entry name" value="P-loop containing nucleoside triphosphate hydrolases"/>
    <property type="match status" value="1"/>
</dbReference>
<organism evidence="7 8">
    <name type="scientific">Candidatus Nitrosocosmicus franklandianus</name>
    <dbReference type="NCBI Taxonomy" id="1798806"/>
    <lineage>
        <taxon>Archaea</taxon>
        <taxon>Nitrososphaerota</taxon>
        <taxon>Nitrososphaeria</taxon>
        <taxon>Nitrososphaerales</taxon>
        <taxon>Nitrososphaeraceae</taxon>
        <taxon>Candidatus Nitrosocosmicus</taxon>
    </lineage>
</organism>
<dbReference type="InterPro" id="IPR014001">
    <property type="entry name" value="Helicase_ATP-bd"/>
</dbReference>
<gene>
    <name evidence="7" type="primary">dbpA</name>
    <name evidence="7" type="ORF">NFRAN_1944</name>
</gene>
<dbReference type="SMART" id="SM00487">
    <property type="entry name" value="DEXDc"/>
    <property type="match status" value="1"/>
</dbReference>
<evidence type="ECO:0000256" key="4">
    <source>
        <dbReference type="ARBA" id="ARBA00022840"/>
    </source>
</evidence>
<dbReference type="Gene3D" id="1.20.1320.20">
    <property type="entry name" value="hef helicase domain"/>
    <property type="match status" value="1"/>
</dbReference>
<dbReference type="PROSITE" id="PS51192">
    <property type="entry name" value="HELICASE_ATP_BIND_1"/>
    <property type="match status" value="1"/>
</dbReference>
<dbReference type="InterPro" id="IPR011545">
    <property type="entry name" value="DEAD/DEAH_box_helicase_dom"/>
</dbReference>
<evidence type="ECO:0000313" key="7">
    <source>
        <dbReference type="EMBL" id="VFJ14266.1"/>
    </source>
</evidence>
<dbReference type="Proteomes" id="UP000294299">
    <property type="component" value="Chromosome NFRAN"/>
</dbReference>
<name>A0A484IH75_9ARCH</name>
<evidence type="ECO:0000259" key="5">
    <source>
        <dbReference type="PROSITE" id="PS51192"/>
    </source>
</evidence>
<protein>
    <submittedName>
        <fullName evidence="7">ATP-dependent RNA helicase DbpA</fullName>
        <ecNumber evidence="7">3.6.4.13</ecNumber>
    </submittedName>
</protein>
<dbReference type="AlphaFoldDB" id="A0A484IH75"/>
<dbReference type="KEGG" id="nfn:NFRAN_1944"/>
<accession>A0A484IH75</accession>